<organism evidence="2 4">
    <name type="scientific">Dracunculus medinensis</name>
    <name type="common">Guinea worm</name>
    <dbReference type="NCBI Taxonomy" id="318479"/>
    <lineage>
        <taxon>Eukaryota</taxon>
        <taxon>Metazoa</taxon>
        <taxon>Ecdysozoa</taxon>
        <taxon>Nematoda</taxon>
        <taxon>Chromadorea</taxon>
        <taxon>Rhabditida</taxon>
        <taxon>Spirurina</taxon>
        <taxon>Dracunculoidea</taxon>
        <taxon>Dracunculidae</taxon>
        <taxon>Dracunculus</taxon>
    </lineage>
</organism>
<name>A0A0N4UI26_DRAME</name>
<reference evidence="4" key="1">
    <citation type="submission" date="2017-02" db="UniProtKB">
        <authorList>
            <consortium name="WormBaseParasite"/>
        </authorList>
    </citation>
    <scope>IDENTIFICATION</scope>
</reference>
<dbReference type="Proteomes" id="UP000038040">
    <property type="component" value="Unplaced"/>
</dbReference>
<protein>
    <submittedName>
        <fullName evidence="1 4">Uncharacterized protein</fullName>
    </submittedName>
</protein>
<dbReference type="WBParaSite" id="DME_0000723901-mRNA-1">
    <property type="protein sequence ID" value="DME_0000723901-mRNA-1"/>
    <property type="gene ID" value="DME_0000723901"/>
</dbReference>
<dbReference type="Proteomes" id="UP000274756">
    <property type="component" value="Unassembled WGS sequence"/>
</dbReference>
<dbReference type="EMBL" id="UYYG01001195">
    <property type="protein sequence ID" value="VDN59934.1"/>
    <property type="molecule type" value="Genomic_DNA"/>
</dbReference>
<evidence type="ECO:0000313" key="4">
    <source>
        <dbReference type="WBParaSite" id="DME_0000723901-mRNA-1"/>
    </source>
</evidence>
<proteinExistence type="predicted"/>
<dbReference type="AlphaFoldDB" id="A0A0N4UI26"/>
<evidence type="ECO:0000313" key="3">
    <source>
        <dbReference type="Proteomes" id="UP000274756"/>
    </source>
</evidence>
<sequence>MMHRLIWIPLKEHEAFSTETSNWSAFILQFSRDFMNFGKRSHNSFDDEDIREKKGPAIQLFRTGFSGRPFNSLSNRKLTSFWALAPWHYDKKLAFERNFMNFGKRNDDAFRRDFMSFGK</sequence>
<accession>A0A0N4UI26</accession>
<reference evidence="1 3" key="2">
    <citation type="submission" date="2018-11" db="EMBL/GenBank/DDBJ databases">
        <authorList>
            <consortium name="Pathogen Informatics"/>
        </authorList>
    </citation>
    <scope>NUCLEOTIDE SEQUENCE [LARGE SCALE GENOMIC DNA]</scope>
</reference>
<evidence type="ECO:0000313" key="1">
    <source>
        <dbReference type="EMBL" id="VDN59934.1"/>
    </source>
</evidence>
<keyword evidence="3" id="KW-1185">Reference proteome</keyword>
<evidence type="ECO:0000313" key="2">
    <source>
        <dbReference type="Proteomes" id="UP000038040"/>
    </source>
</evidence>
<dbReference type="OrthoDB" id="5860605at2759"/>
<gene>
    <name evidence="1" type="ORF">DME_LOCUS9907</name>
</gene>